<keyword evidence="4" id="KW-0067">ATP-binding</keyword>
<feature type="coiled-coil region" evidence="5">
    <location>
        <begin position="426"/>
        <end position="520"/>
    </location>
</feature>
<evidence type="ECO:0000256" key="1">
    <source>
        <dbReference type="ARBA" id="ARBA00022741"/>
    </source>
</evidence>
<dbReference type="GO" id="GO:0043139">
    <property type="term" value="F:5'-3' DNA helicase activity"/>
    <property type="evidence" value="ECO:0007669"/>
    <property type="project" value="TreeGrafter"/>
</dbReference>
<accession>A0A3R8KZG9</accession>
<dbReference type="InterPro" id="IPR027417">
    <property type="entry name" value="P-loop_NTPase"/>
</dbReference>
<proteinExistence type="predicted"/>
<gene>
    <name evidence="7" type="ORF">EBB54_00755</name>
</gene>
<reference evidence="7" key="1">
    <citation type="submission" date="2018-10" db="EMBL/GenBank/DDBJ databases">
        <title>Schaedlerella arabinophila gen. nov. sp. nov., isolated from the mouse intestinal tract and comparative analysis with the genome of the closely related altered Schaedler flora strain ASF502.</title>
        <authorList>
            <person name="Miyake S."/>
            <person name="Soh M."/>
            <person name="Seedorf H."/>
        </authorList>
    </citation>
    <scope>NUCLEOTIDE SEQUENCE [LARGE SCALE GENOMIC DNA]</scope>
    <source>
        <strain evidence="7">DSM 106076</strain>
    </source>
</reference>
<dbReference type="InterPro" id="IPR050534">
    <property type="entry name" value="Coronavir_polyprotein_1ab"/>
</dbReference>
<dbReference type="Pfam" id="PF13087">
    <property type="entry name" value="AAA_12"/>
    <property type="match status" value="1"/>
</dbReference>
<dbReference type="EMBL" id="RHJS01000002">
    <property type="protein sequence ID" value="RRK35128.1"/>
    <property type="molecule type" value="Genomic_DNA"/>
</dbReference>
<dbReference type="PANTHER" id="PTHR43788">
    <property type="entry name" value="DNA2/NAM7 HELICASE FAMILY MEMBER"/>
    <property type="match status" value="1"/>
</dbReference>
<dbReference type="GO" id="GO:0005524">
    <property type="term" value="F:ATP binding"/>
    <property type="evidence" value="ECO:0007669"/>
    <property type="project" value="UniProtKB-KW"/>
</dbReference>
<evidence type="ECO:0000256" key="4">
    <source>
        <dbReference type="ARBA" id="ARBA00022840"/>
    </source>
</evidence>
<feature type="domain" description="DNA2/NAM7 helicase-like C-terminal" evidence="6">
    <location>
        <begin position="749"/>
        <end position="925"/>
    </location>
</feature>
<evidence type="ECO:0000256" key="3">
    <source>
        <dbReference type="ARBA" id="ARBA00022806"/>
    </source>
</evidence>
<sequence>MGKDLLAYVTVLKEQETDGIDLVNPGKQGKAEYQKQIQEILSVENAPLGKWPSRFMPAFMQQTAINLAIGKGSSELYAENGNIFSVNGPPGTGKTTLLKEIVVSNIIERAILLSEYKKPEDAFEEHDFLHGEEPGNAYSKYTRHWYSLKNDEINRYSMLVTSCNNAAVENISKELPKKMTGDLSPLDGDPEELRGALAEVGRLFEPEESDVTESTGQSGKGSEKIQYRDIYFTKYAQELLDDTEVWGLVAAPLGRRSNLNQFYQKVLYPLGWDFYGKKETAQNRLPSYQKARKQFLRQLEIVREMQSALGKAGALSKKKAEAEALAARIEMESGRAIFEAGQNIKKGRAVFSELEKAKEQICANMLACKKAAEQAEAARQSKEEALSGVRGKRKEALEKEFEKRNSVSGLQKLFQKSKYEAAMKLAEEYGREAGELEDVISELESELELLNQNVEEARTLNRRAEREYQSHRSETGRYAQWISSEEEKAADHRKKISQARKEAEAARKEYESEISQYTGAGRMDERVAIDESFVEKLLSKDVRTSTDAQVANPWFTQRYNREREKLFGYAMRMNKEFVISSNHCRDNFTTLSHYWGLRMGDENERILFHQEDKEIMVPALFQTLFLLVPVLSSTFASVGRLLKDITQPGVIGTLVVDEAGQAQPQMALGALYRSRRAVIVGDPKQVEPVVTDDLILLRKAYQDQALKPYKKKTLSVQAFADGLNRFGTYLDNGTDYPEWVGCPLLVHRRCISPMYDISNEISYNGIMKQQTRPPKAEKAARFIFEKSQWINVKGEEKGNKNHFVEAQARKVCELLEIAFSKNPEPGIYIISPFTTVVAGIRKYIDQYCRENAGQTRINSRYILDYDQKKIGTVHTFQGKEADEVIFLLGCDTGEGAKGAVRWVNRNIVNVAATRAKFRLYVIGDEEAWKESACISTAKNIIDTFAIKEIKSILEQDLPEEERREALLKASAGLPSVTAFSTAEAEYEEDAVDYSIDTSGLLQGLNDEFLTTELTASQLGKFGFDSGKALDQLSGRVRDNLLLGMKLYFLLEPVYRVNPGFDASCCAILFCKAIELRMKDCFLKSLQELFPEFKIRGMGKGRGTVALKDAKYEELTLGAFGVILKNHRAELGRRMQAAGNPRYDENWWRAFEARLQDCTNRRNQCCHSGLFSWMDHLHLLADLFRADKTKGRDPKIGGIMFESAVGMVLSGSEQV</sequence>
<evidence type="ECO:0000313" key="8">
    <source>
        <dbReference type="Proteomes" id="UP000274920"/>
    </source>
</evidence>
<keyword evidence="2" id="KW-0378">Hydrolase</keyword>
<protein>
    <recommendedName>
        <fullName evidence="6">DNA2/NAM7 helicase-like C-terminal domain-containing protein</fullName>
    </recommendedName>
</protein>
<comment type="caution">
    <text evidence="7">The sequence shown here is derived from an EMBL/GenBank/DDBJ whole genome shotgun (WGS) entry which is preliminary data.</text>
</comment>
<evidence type="ECO:0000256" key="2">
    <source>
        <dbReference type="ARBA" id="ARBA00022801"/>
    </source>
</evidence>
<dbReference type="Gene3D" id="3.40.50.300">
    <property type="entry name" value="P-loop containing nucleotide triphosphate hydrolases"/>
    <property type="match status" value="3"/>
</dbReference>
<dbReference type="SUPFAM" id="SSF52540">
    <property type="entry name" value="P-loop containing nucleoside triphosphate hydrolases"/>
    <property type="match status" value="1"/>
</dbReference>
<dbReference type="AlphaFoldDB" id="A0A3R8KZG9"/>
<evidence type="ECO:0000256" key="5">
    <source>
        <dbReference type="SAM" id="Coils"/>
    </source>
</evidence>
<dbReference type="GO" id="GO:0016787">
    <property type="term" value="F:hydrolase activity"/>
    <property type="evidence" value="ECO:0007669"/>
    <property type="project" value="UniProtKB-KW"/>
</dbReference>
<name>A0A3R8KZG9_9FIRM</name>
<dbReference type="InterPro" id="IPR041679">
    <property type="entry name" value="DNA2/NAM7-like_C"/>
</dbReference>
<dbReference type="PANTHER" id="PTHR43788:SF8">
    <property type="entry name" value="DNA-BINDING PROTEIN SMUBP-2"/>
    <property type="match status" value="1"/>
</dbReference>
<evidence type="ECO:0000259" key="6">
    <source>
        <dbReference type="Pfam" id="PF13087"/>
    </source>
</evidence>
<keyword evidence="3" id="KW-0347">Helicase</keyword>
<keyword evidence="1" id="KW-0547">Nucleotide-binding</keyword>
<keyword evidence="8" id="KW-1185">Reference proteome</keyword>
<keyword evidence="5" id="KW-0175">Coiled coil</keyword>
<organism evidence="7 8">
    <name type="scientific">Schaedlerella arabinosiphila</name>
    <dbReference type="NCBI Taxonomy" id="2044587"/>
    <lineage>
        <taxon>Bacteria</taxon>
        <taxon>Bacillati</taxon>
        <taxon>Bacillota</taxon>
        <taxon>Clostridia</taxon>
        <taxon>Lachnospirales</taxon>
        <taxon>Lachnospiraceae</taxon>
        <taxon>Schaedlerella</taxon>
    </lineage>
</organism>
<evidence type="ECO:0000313" key="7">
    <source>
        <dbReference type="EMBL" id="RRK35128.1"/>
    </source>
</evidence>
<dbReference type="Proteomes" id="UP000274920">
    <property type="component" value="Unassembled WGS sequence"/>
</dbReference>